<name>A0ABX6K1D5_9MICO</name>
<organism evidence="2 3">
    <name type="scientific">Leucobacter coleopterorum</name>
    <dbReference type="NCBI Taxonomy" id="2714933"/>
    <lineage>
        <taxon>Bacteria</taxon>
        <taxon>Bacillati</taxon>
        <taxon>Actinomycetota</taxon>
        <taxon>Actinomycetes</taxon>
        <taxon>Micrococcales</taxon>
        <taxon>Microbacteriaceae</taxon>
        <taxon>Leucobacter</taxon>
    </lineage>
</organism>
<evidence type="ECO:0000259" key="1">
    <source>
        <dbReference type="Pfam" id="PF20058"/>
    </source>
</evidence>
<dbReference type="InterPro" id="IPR045598">
    <property type="entry name" value="DUF6457"/>
</dbReference>
<evidence type="ECO:0000313" key="3">
    <source>
        <dbReference type="Proteomes" id="UP000503441"/>
    </source>
</evidence>
<keyword evidence="3" id="KW-1185">Reference proteome</keyword>
<dbReference type="EMBL" id="CP049933">
    <property type="protein sequence ID" value="QIM18860.1"/>
    <property type="molecule type" value="Genomic_DNA"/>
</dbReference>
<sequence length="88" mass="8970">MSNPQHLPPEALDSWLAAAAAELGLDPEAVNIATLLDVARDVAHDVARPAAPLTTFLLGIAVGRAEDPAAALAQHAQTLTALAAGWEG</sequence>
<protein>
    <recommendedName>
        <fullName evidence="1">DUF6457 domain-containing protein</fullName>
    </recommendedName>
</protein>
<accession>A0ABX6K1D5</accession>
<dbReference type="Proteomes" id="UP000503441">
    <property type="component" value="Chromosome"/>
</dbReference>
<proteinExistence type="predicted"/>
<gene>
    <name evidence="2" type="ORF">G7066_10160</name>
</gene>
<evidence type="ECO:0000313" key="2">
    <source>
        <dbReference type="EMBL" id="QIM18860.1"/>
    </source>
</evidence>
<feature type="domain" description="DUF6457" evidence="1">
    <location>
        <begin position="8"/>
        <end position="87"/>
    </location>
</feature>
<dbReference type="RefSeq" id="WP_166330856.1">
    <property type="nucleotide sequence ID" value="NZ_CP049933.1"/>
</dbReference>
<dbReference type="Pfam" id="PF20058">
    <property type="entry name" value="DUF6457"/>
    <property type="match status" value="1"/>
</dbReference>
<reference evidence="2 3" key="1">
    <citation type="submission" date="2020-03" db="EMBL/GenBank/DDBJ databases">
        <title>Leucobacter sp. nov., isolated from beetles.</title>
        <authorList>
            <person name="Hyun D.-W."/>
            <person name="Bae J.-W."/>
        </authorList>
    </citation>
    <scope>NUCLEOTIDE SEQUENCE [LARGE SCALE GENOMIC DNA]</scope>
    <source>
        <strain evidence="2 3">HDW9A</strain>
    </source>
</reference>